<organism evidence="2 3">
    <name type="scientific">Mycolicibacterium chubuense</name>
    <name type="common">Mycobacterium chubuense</name>
    <dbReference type="NCBI Taxonomy" id="1800"/>
    <lineage>
        <taxon>Bacteria</taxon>
        <taxon>Bacillati</taxon>
        <taxon>Actinomycetota</taxon>
        <taxon>Actinomycetes</taxon>
        <taxon>Mycobacteriales</taxon>
        <taxon>Mycobacteriaceae</taxon>
        <taxon>Mycolicibacterium</taxon>
    </lineage>
</organism>
<gene>
    <name evidence="2" type="ORF">MCHUDSM44219_01726</name>
</gene>
<reference evidence="2 3" key="1">
    <citation type="journal article" date="2015" name="Genome Biol. Evol.">
        <title>Characterization of Three Mycobacterium spp. with Potential Use in Bioremediation by Genome Sequencing and Comparative Genomics.</title>
        <authorList>
            <person name="Das S."/>
            <person name="Pettersson B.M."/>
            <person name="Behra P.R."/>
            <person name="Ramesh M."/>
            <person name="Dasgupta S."/>
            <person name="Bhattacharya A."/>
            <person name="Kirsebom L.A."/>
        </authorList>
    </citation>
    <scope>NUCLEOTIDE SEQUENCE [LARGE SCALE GENOMIC DNA]</scope>
    <source>
        <strain evidence="2 3">DSM 44219</strain>
    </source>
</reference>
<dbReference type="AlphaFoldDB" id="A0A0J6WFN6"/>
<protein>
    <submittedName>
        <fullName evidence="2">Uncharacterized protein</fullName>
    </submittedName>
</protein>
<evidence type="ECO:0000313" key="2">
    <source>
        <dbReference type="EMBL" id="KMO81374.1"/>
    </source>
</evidence>
<name>A0A0J6WFN6_MYCCU</name>
<accession>A0A0J6WFN6</accession>
<feature type="compositionally biased region" description="Basic and acidic residues" evidence="1">
    <location>
        <begin position="53"/>
        <end position="66"/>
    </location>
</feature>
<evidence type="ECO:0000313" key="3">
    <source>
        <dbReference type="Proteomes" id="UP000036176"/>
    </source>
</evidence>
<dbReference type="EMBL" id="JYNX01000031">
    <property type="protein sequence ID" value="KMO81374.1"/>
    <property type="molecule type" value="Genomic_DNA"/>
</dbReference>
<evidence type="ECO:0000256" key="1">
    <source>
        <dbReference type="SAM" id="MobiDB-lite"/>
    </source>
</evidence>
<feature type="region of interest" description="Disordered" evidence="1">
    <location>
        <begin position="1"/>
        <end position="22"/>
    </location>
</feature>
<feature type="region of interest" description="Disordered" evidence="1">
    <location>
        <begin position="51"/>
        <end position="71"/>
    </location>
</feature>
<proteinExistence type="predicted"/>
<dbReference type="Proteomes" id="UP000036176">
    <property type="component" value="Unassembled WGS sequence"/>
</dbReference>
<sequence>MLLDRDGHVRQHRWTAGTGDQEQVRKALDGQAEIGLRAVRPDLLERPILTADEIDRQDGSGDRVEAGGEDDGVGGERFVLRVDPRLGDRPERIAPQIHEADVVPVEGGEVVGVEADALGSDRIAARAEFLGDRRVVDRGHDLGAEELGQFVIRGGIGHHVRVDVEQFEQFADLPGTFVALLPFLLRRGVGGRHRALDRDAAERESGRRAVARFVGELFQFAGRQGTVVGRQGEVGGALEDDQFAGLLRDVRNTLDA</sequence>
<keyword evidence="3" id="KW-1185">Reference proteome</keyword>
<comment type="caution">
    <text evidence="2">The sequence shown here is derived from an EMBL/GenBank/DDBJ whole genome shotgun (WGS) entry which is preliminary data.</text>
</comment>